<feature type="transmembrane region" description="Helical" evidence="1">
    <location>
        <begin position="12"/>
        <end position="32"/>
    </location>
</feature>
<dbReference type="RefSeq" id="WP_066514538.1">
    <property type="nucleotide sequence ID" value="NZ_AP017655.1"/>
</dbReference>
<feature type="transmembrane region" description="Helical" evidence="1">
    <location>
        <begin position="338"/>
        <end position="360"/>
    </location>
</feature>
<feature type="transmembrane region" description="Helical" evidence="1">
    <location>
        <begin position="300"/>
        <end position="318"/>
    </location>
</feature>
<feature type="transmembrane region" description="Helical" evidence="1">
    <location>
        <begin position="266"/>
        <end position="288"/>
    </location>
</feature>
<feature type="domain" description="DUF418" evidence="2">
    <location>
        <begin position="245"/>
        <end position="405"/>
    </location>
</feature>
<dbReference type="InterPro" id="IPR007349">
    <property type="entry name" value="DUF418"/>
</dbReference>
<sequence>MNAPSSRILSMDVLRGVGVMGILWMNITIFALPQPAYFNPAVSGSLSAGDIAFWAVGFLFFDGKMRGLFALLFGASMLLLIDREEMTGRDGRRAQIVRAGWLFAFGLAHYLLLWWGDILMTYAIAGLVALGFVRREPLSLVKWAFLFFLLHFLLCAAFIISLYGWSHAAAAHGAAADIRDGFAQFTAPYADPRNSAVQAEIATYRSGFGTILRHHLAGYPGQWLWTFLFTALESLGFMLLGMAMLKAGFLTGRWKAEQYWRTARHCFLIGLPPMAALALWVILSRFAVLTALGSMLAWSFPFRIPLTVGWAALILWLLSSRGRSRVAAVTAAAGRMAFSNYLGTSLAMTAIFYGWGLGLFGHVRPATLFLFILGGWAVMLVWSSLWLKRFVSGPLEWLWRSLASGKMQKIRRNI</sequence>
<evidence type="ECO:0000313" key="4">
    <source>
        <dbReference type="Proteomes" id="UP000218272"/>
    </source>
</evidence>
<feature type="transmembrane region" description="Helical" evidence="1">
    <location>
        <begin position="223"/>
        <end position="245"/>
    </location>
</feature>
<evidence type="ECO:0000313" key="3">
    <source>
        <dbReference type="EMBL" id="BAV66149.1"/>
    </source>
</evidence>
<reference evidence="3 4" key="1">
    <citation type="submission" date="2016-10" db="EMBL/GenBank/DDBJ databases">
        <title>Complete Genome Sequence of the Nonylphenol-Degrading Bacterium Sphingobium cloacae JCM 10874T.</title>
        <authorList>
            <person name="Ootsuka M."/>
            <person name="Nishizawa T."/>
            <person name="Ohta H."/>
        </authorList>
    </citation>
    <scope>NUCLEOTIDE SEQUENCE [LARGE SCALE GENOMIC DNA]</scope>
    <source>
        <strain evidence="3 4">JCM 10874</strain>
    </source>
</reference>
<dbReference type="KEGG" id="sclo:SCLO_1031090"/>
<keyword evidence="1" id="KW-0472">Membrane</keyword>
<keyword evidence="1" id="KW-1133">Transmembrane helix</keyword>
<evidence type="ECO:0000256" key="1">
    <source>
        <dbReference type="SAM" id="Phobius"/>
    </source>
</evidence>
<gene>
    <name evidence="3" type="ORF">SCLO_1031090</name>
</gene>
<dbReference type="PANTHER" id="PTHR30590:SF2">
    <property type="entry name" value="INNER MEMBRANE PROTEIN"/>
    <property type="match status" value="1"/>
</dbReference>
<feature type="transmembrane region" description="Helical" evidence="1">
    <location>
        <begin position="118"/>
        <end position="133"/>
    </location>
</feature>
<dbReference type="Proteomes" id="UP000218272">
    <property type="component" value="Chromosome SCLO_1"/>
</dbReference>
<keyword evidence="4" id="KW-1185">Reference proteome</keyword>
<proteinExistence type="predicted"/>
<organism evidence="3 4">
    <name type="scientific">Sphingobium cloacae</name>
    <dbReference type="NCBI Taxonomy" id="120107"/>
    <lineage>
        <taxon>Bacteria</taxon>
        <taxon>Pseudomonadati</taxon>
        <taxon>Pseudomonadota</taxon>
        <taxon>Alphaproteobacteria</taxon>
        <taxon>Sphingomonadales</taxon>
        <taxon>Sphingomonadaceae</taxon>
        <taxon>Sphingobium</taxon>
    </lineage>
</organism>
<protein>
    <recommendedName>
        <fullName evidence="2">DUF418 domain-containing protein</fullName>
    </recommendedName>
</protein>
<feature type="transmembrane region" description="Helical" evidence="1">
    <location>
        <begin position="52"/>
        <end position="81"/>
    </location>
</feature>
<evidence type="ECO:0000259" key="2">
    <source>
        <dbReference type="Pfam" id="PF04235"/>
    </source>
</evidence>
<name>A0A1E1F6K7_9SPHN</name>
<feature type="transmembrane region" description="Helical" evidence="1">
    <location>
        <begin position="366"/>
        <end position="387"/>
    </location>
</feature>
<dbReference type="OrthoDB" id="9807744at2"/>
<dbReference type="EMBL" id="AP017655">
    <property type="protein sequence ID" value="BAV66149.1"/>
    <property type="molecule type" value="Genomic_DNA"/>
</dbReference>
<dbReference type="AlphaFoldDB" id="A0A1E1F6K7"/>
<dbReference type="PANTHER" id="PTHR30590">
    <property type="entry name" value="INNER MEMBRANE PROTEIN"/>
    <property type="match status" value="1"/>
</dbReference>
<accession>A0A1E1F6K7</accession>
<dbReference type="InterPro" id="IPR052529">
    <property type="entry name" value="Bact_Transport_Assoc"/>
</dbReference>
<keyword evidence="1" id="KW-0812">Transmembrane</keyword>
<feature type="transmembrane region" description="Helical" evidence="1">
    <location>
        <begin position="145"/>
        <end position="165"/>
    </location>
</feature>
<dbReference type="Pfam" id="PF04235">
    <property type="entry name" value="DUF418"/>
    <property type="match status" value="1"/>
</dbReference>